<gene>
    <name evidence="3" type="ORF">AOC36_06435</name>
</gene>
<dbReference type="RefSeq" id="WP_067632597.1">
    <property type="nucleotide sequence ID" value="NZ_CP013213.1"/>
</dbReference>
<keyword evidence="1" id="KW-0238">DNA-binding</keyword>
<dbReference type="InterPro" id="IPR010982">
    <property type="entry name" value="Lambda_DNA-bd_dom_sf"/>
</dbReference>
<dbReference type="KEGG" id="erl:AOC36_06435"/>
<proteinExistence type="predicted"/>
<feature type="domain" description="HTH cro/C1-type" evidence="2">
    <location>
        <begin position="7"/>
        <end position="61"/>
    </location>
</feature>
<reference evidence="3 4" key="1">
    <citation type="submission" date="2015-10" db="EMBL/GenBank/DDBJ databases">
        <title>Erysipelothrix larvae sp. LV19 isolated from the larval gut of the rhinoceros beetle, Trypoxylus dichotomus.</title>
        <authorList>
            <person name="Lim S."/>
            <person name="Kim B.-C."/>
        </authorList>
    </citation>
    <scope>NUCLEOTIDE SEQUENCE [LARGE SCALE GENOMIC DNA]</scope>
    <source>
        <strain evidence="3 4">LV19</strain>
    </source>
</reference>
<sequence>MIFSEKLTLIRRNKGYTQERLADALSVSRQAVAKWESGQSYPDITNLIQLSELFHVSVDYLVKDETCQIHPKTEEIAHEGLIEFLVEAKKHTYAGKGPKCESIRSGSHDYEYKKHPFTYIDTFYGGESFCGEEVVWNHDTPIYAMNYSGRVIGPNFSGDFLKAALLHCTQDMPYRGPHYYEENGFIYQCNVTGDMMWFQGYEDICFKGQKIYECYFHGSKIV</sequence>
<dbReference type="AlphaFoldDB" id="A0A0X8H087"/>
<dbReference type="Pfam" id="PF01381">
    <property type="entry name" value="HTH_3"/>
    <property type="match status" value="1"/>
</dbReference>
<dbReference type="SUPFAM" id="SSF47413">
    <property type="entry name" value="lambda repressor-like DNA-binding domains"/>
    <property type="match status" value="1"/>
</dbReference>
<dbReference type="GO" id="GO:0003677">
    <property type="term" value="F:DNA binding"/>
    <property type="evidence" value="ECO:0007669"/>
    <property type="project" value="UniProtKB-KW"/>
</dbReference>
<protein>
    <submittedName>
        <fullName evidence="3">XRE family transcriptional regulator</fullName>
    </submittedName>
</protein>
<dbReference type="InterPro" id="IPR043735">
    <property type="entry name" value="DUF5680"/>
</dbReference>
<name>A0A0X8H087_9FIRM</name>
<dbReference type="Pfam" id="PF18931">
    <property type="entry name" value="DUF5680"/>
    <property type="match status" value="1"/>
</dbReference>
<evidence type="ECO:0000256" key="1">
    <source>
        <dbReference type="ARBA" id="ARBA00023125"/>
    </source>
</evidence>
<dbReference type="Proteomes" id="UP000063781">
    <property type="component" value="Chromosome"/>
</dbReference>
<dbReference type="STRING" id="1514105.AOC36_06435"/>
<organism evidence="3 4">
    <name type="scientific">Erysipelothrix larvae</name>
    <dbReference type="NCBI Taxonomy" id="1514105"/>
    <lineage>
        <taxon>Bacteria</taxon>
        <taxon>Bacillati</taxon>
        <taxon>Bacillota</taxon>
        <taxon>Erysipelotrichia</taxon>
        <taxon>Erysipelotrichales</taxon>
        <taxon>Erysipelotrichaceae</taxon>
        <taxon>Erysipelothrix</taxon>
    </lineage>
</organism>
<dbReference type="PANTHER" id="PTHR46558:SF13">
    <property type="entry name" value="HTH-TYPE TRANSCRIPTIONAL REGULATOR IMMR"/>
    <property type="match status" value="1"/>
</dbReference>
<evidence type="ECO:0000313" key="4">
    <source>
        <dbReference type="Proteomes" id="UP000063781"/>
    </source>
</evidence>
<keyword evidence="4" id="KW-1185">Reference proteome</keyword>
<dbReference type="EMBL" id="CP013213">
    <property type="protein sequence ID" value="AMC93635.1"/>
    <property type="molecule type" value="Genomic_DNA"/>
</dbReference>
<dbReference type="PROSITE" id="PS50943">
    <property type="entry name" value="HTH_CROC1"/>
    <property type="match status" value="1"/>
</dbReference>
<evidence type="ECO:0000313" key="3">
    <source>
        <dbReference type="EMBL" id="AMC93635.1"/>
    </source>
</evidence>
<dbReference type="SMART" id="SM00530">
    <property type="entry name" value="HTH_XRE"/>
    <property type="match status" value="1"/>
</dbReference>
<dbReference type="OrthoDB" id="9801008at2"/>
<dbReference type="Gene3D" id="1.10.260.40">
    <property type="entry name" value="lambda repressor-like DNA-binding domains"/>
    <property type="match status" value="1"/>
</dbReference>
<evidence type="ECO:0000259" key="2">
    <source>
        <dbReference type="PROSITE" id="PS50943"/>
    </source>
</evidence>
<dbReference type="InterPro" id="IPR001387">
    <property type="entry name" value="Cro/C1-type_HTH"/>
</dbReference>
<dbReference type="PANTHER" id="PTHR46558">
    <property type="entry name" value="TRACRIPTIONAL REGULATORY PROTEIN-RELATED-RELATED"/>
    <property type="match status" value="1"/>
</dbReference>
<accession>A0A0X8H087</accession>
<dbReference type="CDD" id="cd00093">
    <property type="entry name" value="HTH_XRE"/>
    <property type="match status" value="1"/>
</dbReference>